<keyword evidence="4" id="KW-0378">Hydrolase</keyword>
<feature type="compositionally biased region" description="Basic and acidic residues" evidence="11">
    <location>
        <begin position="1243"/>
        <end position="1265"/>
    </location>
</feature>
<feature type="compositionally biased region" description="Polar residues" evidence="11">
    <location>
        <begin position="1065"/>
        <end position="1077"/>
    </location>
</feature>
<sequence>FSYKEDDDFETDSDDLIEMTGEGADEHEDNSETIEKVLDIRLGKKGATGASTTVYATEANGNPSADFDPEKDEGEVHYLIKWKGWSYIHSTWESEESLQQQKVKGLKKLENFKKKEEEIKQWLAKVSPEDVEYFNCQQELASELNKQYQIVERVIANSRKTSSNDPEYLCKWMGLPYAECSWEDEALISKKFQHCIDSFNNRNNSKTIPTRDCKVLKQRPRFVALKKQPSYIGSENLELRDYQLEGLNWLAHSWCKNNSVILADEMGLGKTIQTISFLSYLFHQHQLYGPFLVVVPLSTLTSWQREFEVWAPEINVVVYIGDLMSRNMIREYEWIHSQSKRLKFNALITTYEILLKDKAVLGSISWAFLGVDEAHRLKNDDSLLYKTLIDFKSNHRLLITGTPLQNSLKELWSLLHFIMPEKFEFWEDFEEDHGKGRENGYQSLHKVLEPFLLRRVKKDVEKSLPAKVEQILRVEMSALQKQYYKWILTRNYKALSKGTRGSTSGFLNIVMELKKCCNHCYLIKPPEENERENGIETLQSLIRSSGKLILLDKLLTRLRDRGNRVLIFSQMVRMLDILAEYLTIKHYPFQRLDGSIKGEIRKQALDHFNADGSEDFCFLLSTRAGGLGINLASADTVVIFDSDWNPQNDLQAQARAHRIGQKKQVNIYRLVTKGTVEEEIIERAKKKMVLDHLVIQRMDTTGRTVLDNNSGRSNSNPFNKEELTAILKFGAEDLFKELEGEESDLADSSGVANFATMEEEETELDERPQKDWDDIIPEEQRKKVEEEERQKELEEIYMLPRIRSSTKKVQHISRNAETKRRLQRSSGSESETDDTDDEKRPKRRGRPRSVRKDTVEGFTDAEIRRSVLSNRDGSVNKLECIARDAELVDKSVADLKRLGELIHNSCVSAMQEYEEQLKENPGERKGPGKRRGPTIKISGVQVNVKSIIQHEEEFEMLHKSIPADPEERKKYRLTCRVKAAHFDVDWGVEEDSRLLVGIYEHGYGNWELIKTDPELKLSDKILPVETDKKPQGKQLQTRVDYLLKLLKKDLEKKENMKDGEEVRHSCSSQGFSRQGVGSSAEPFAKRITFYYFFLKCKERMRPVKKALKQLDKPDKGLTVQEQLEHTRNCLLKIGDRISECLKAYTDQDLIKLWRRNLWIFVSKFTEFDARKLHKLYKMAHKKRSQEEEVRSEVPFLWVLSLPLVALAHSWAQLLHKGRHHQYEQHWYKDHHYGDRPNNLSRKRPYEQYSSDRDHRGHRDYYDRHHHDSKRRRSDEFRPQNYHQQDFRRMSDHRPPMGYHGQGPSDHYRSFHTDKPGDYKQPLPPPHPSVSDPRSPPSQKSPHDSKSPLDHRSPLDRSLEQKNNPDYNWNIRKT</sequence>
<dbReference type="CDD" id="cd18666">
    <property type="entry name" value="CD1_tandem_CHD1-2_like"/>
    <property type="match status" value="1"/>
</dbReference>
<dbReference type="GO" id="GO:0005634">
    <property type="term" value="C:nucleus"/>
    <property type="evidence" value="ECO:0007669"/>
    <property type="project" value="UniProtKB-SubCell"/>
</dbReference>
<dbReference type="GO" id="GO:0016887">
    <property type="term" value="F:ATP hydrolysis activity"/>
    <property type="evidence" value="ECO:0007669"/>
    <property type="project" value="TreeGrafter"/>
</dbReference>
<dbReference type="Pfam" id="PF00176">
    <property type="entry name" value="SNF2-rel_dom"/>
    <property type="match status" value="1"/>
</dbReference>
<dbReference type="GO" id="GO:0034728">
    <property type="term" value="P:nucleosome organization"/>
    <property type="evidence" value="ECO:0007669"/>
    <property type="project" value="TreeGrafter"/>
</dbReference>
<dbReference type="Gene3D" id="3.40.50.10810">
    <property type="entry name" value="Tandem AAA-ATPase domain"/>
    <property type="match status" value="1"/>
</dbReference>
<feature type="domain" description="Helicase ATP-binding" evidence="13">
    <location>
        <begin position="251"/>
        <end position="421"/>
    </location>
</feature>
<dbReference type="Pfam" id="PF00385">
    <property type="entry name" value="Chromo"/>
    <property type="match status" value="2"/>
</dbReference>
<dbReference type="FunFam" id="2.40.50.40:FF:000008">
    <property type="entry name" value="Chromodomain-helicase-DNA-binding protein 2 isoform 1"/>
    <property type="match status" value="1"/>
</dbReference>
<dbReference type="PANTHER" id="PTHR45623:SF19">
    <property type="entry name" value="CHROMODOMAIN-HELICASE-DNA-BINDING PROTEIN 2"/>
    <property type="match status" value="1"/>
</dbReference>
<dbReference type="InterPro" id="IPR016197">
    <property type="entry name" value="Chromo-like_dom_sf"/>
</dbReference>
<dbReference type="InterPro" id="IPR049730">
    <property type="entry name" value="SNF2/RAD54-like_C"/>
</dbReference>
<dbReference type="InterPro" id="IPR040793">
    <property type="entry name" value="CDH1_2_SANT_HL1"/>
</dbReference>
<feature type="compositionally biased region" description="Basic and acidic residues" evidence="11">
    <location>
        <begin position="1340"/>
        <end position="1359"/>
    </location>
</feature>
<evidence type="ECO:0000256" key="8">
    <source>
        <dbReference type="ARBA" id="ARBA00023163"/>
    </source>
</evidence>
<dbReference type="GO" id="GO:0003677">
    <property type="term" value="F:DNA binding"/>
    <property type="evidence" value="ECO:0007669"/>
    <property type="project" value="UniProtKB-KW"/>
</dbReference>
<evidence type="ECO:0000256" key="3">
    <source>
        <dbReference type="ARBA" id="ARBA00022741"/>
    </source>
</evidence>
<evidence type="ECO:0000256" key="2">
    <source>
        <dbReference type="ARBA" id="ARBA00022737"/>
    </source>
</evidence>
<dbReference type="PROSITE" id="PS00598">
    <property type="entry name" value="CHROMO_1"/>
    <property type="match status" value="2"/>
</dbReference>
<dbReference type="InterPro" id="IPR000330">
    <property type="entry name" value="SNF2_N"/>
</dbReference>
<evidence type="ECO:0000256" key="10">
    <source>
        <dbReference type="ARBA" id="ARBA00049360"/>
    </source>
</evidence>
<feature type="compositionally biased region" description="Basic and acidic residues" evidence="11">
    <location>
        <begin position="1284"/>
        <end position="1294"/>
    </location>
</feature>
<dbReference type="GO" id="GO:0005524">
    <property type="term" value="F:ATP binding"/>
    <property type="evidence" value="ECO:0007669"/>
    <property type="project" value="UniProtKB-KW"/>
</dbReference>
<comment type="subcellular location">
    <subcellularLocation>
        <location evidence="1">Nucleus</location>
    </subcellularLocation>
</comment>
<dbReference type="Proteomes" id="UP000694543">
    <property type="component" value="Unplaced"/>
</dbReference>
<feature type="region of interest" description="Disordered" evidence="11">
    <location>
        <begin position="758"/>
        <end position="790"/>
    </location>
</feature>
<keyword evidence="3" id="KW-0547">Nucleotide-binding</keyword>
<dbReference type="Gene3D" id="3.40.50.300">
    <property type="entry name" value="P-loop containing nucleotide triphosphate hydrolases"/>
    <property type="match status" value="1"/>
</dbReference>
<dbReference type="GO" id="GO:0003682">
    <property type="term" value="F:chromatin binding"/>
    <property type="evidence" value="ECO:0007669"/>
    <property type="project" value="TreeGrafter"/>
</dbReference>
<feature type="domain" description="Chromo" evidence="12">
    <location>
        <begin position="32"/>
        <end position="124"/>
    </location>
</feature>
<evidence type="ECO:0008006" key="17">
    <source>
        <dbReference type="Google" id="ProtNLM"/>
    </source>
</evidence>
<dbReference type="Ensembl" id="ENSCPIT00010002005.1">
    <property type="protein sequence ID" value="ENSCPIP00010001712.1"/>
    <property type="gene ID" value="ENSCPIG00010001294.1"/>
</dbReference>
<feature type="region of interest" description="Disordered" evidence="11">
    <location>
        <begin position="805"/>
        <end position="857"/>
    </location>
</feature>
<protein>
    <recommendedName>
        <fullName evidence="17">DNA helicase</fullName>
    </recommendedName>
</protein>
<evidence type="ECO:0000256" key="5">
    <source>
        <dbReference type="ARBA" id="ARBA00022840"/>
    </source>
</evidence>
<dbReference type="Gene3D" id="1.10.10.60">
    <property type="entry name" value="Homeodomain-like"/>
    <property type="match status" value="1"/>
</dbReference>
<dbReference type="InterPro" id="IPR056302">
    <property type="entry name" value="CHD1-2/Hrp3_HTH"/>
</dbReference>
<dbReference type="CDD" id="cd18793">
    <property type="entry name" value="SF2_C_SNF"/>
    <property type="match status" value="1"/>
</dbReference>
<evidence type="ECO:0000256" key="7">
    <source>
        <dbReference type="ARBA" id="ARBA00023125"/>
    </source>
</evidence>
<dbReference type="PANTHER" id="PTHR45623">
    <property type="entry name" value="CHROMODOMAIN-HELICASE-DNA-BINDING PROTEIN 3-RELATED-RELATED"/>
    <property type="match status" value="1"/>
</dbReference>
<evidence type="ECO:0000256" key="1">
    <source>
        <dbReference type="ARBA" id="ARBA00004123"/>
    </source>
</evidence>
<evidence type="ECO:0000259" key="13">
    <source>
        <dbReference type="PROSITE" id="PS51192"/>
    </source>
</evidence>
<dbReference type="GO" id="GO:0140658">
    <property type="term" value="F:ATP-dependent chromatin remodeler activity"/>
    <property type="evidence" value="ECO:0007669"/>
    <property type="project" value="TreeGrafter"/>
</dbReference>
<dbReference type="InterPro" id="IPR025260">
    <property type="entry name" value="CHD1-like_C"/>
</dbReference>
<evidence type="ECO:0000313" key="16">
    <source>
        <dbReference type="Proteomes" id="UP000694543"/>
    </source>
</evidence>
<dbReference type="Pfam" id="PF18375">
    <property type="entry name" value="CDH1_2_SANT_HL1"/>
    <property type="match status" value="1"/>
</dbReference>
<dbReference type="SMART" id="SM00487">
    <property type="entry name" value="DEXDc"/>
    <property type="match status" value="1"/>
</dbReference>
<name>A0A8C3KX45_CHRPC</name>
<dbReference type="InterPro" id="IPR014001">
    <property type="entry name" value="Helicase_ATP-bd"/>
</dbReference>
<dbReference type="CDD" id="cd18661">
    <property type="entry name" value="CD2_tandem_CHD1-2_like"/>
    <property type="match status" value="1"/>
</dbReference>
<feature type="domain" description="Chromo" evidence="12">
    <location>
        <begin position="149"/>
        <end position="211"/>
    </location>
</feature>
<dbReference type="SMART" id="SM00298">
    <property type="entry name" value="CHROMO"/>
    <property type="match status" value="2"/>
</dbReference>
<dbReference type="SMART" id="SM01176">
    <property type="entry name" value="DUF4208"/>
    <property type="match status" value="1"/>
</dbReference>
<dbReference type="PROSITE" id="PS51192">
    <property type="entry name" value="HELICASE_ATP_BIND_1"/>
    <property type="match status" value="1"/>
</dbReference>
<keyword evidence="2" id="KW-0677">Repeat</keyword>
<feature type="region of interest" description="Disordered" evidence="11">
    <location>
        <begin position="1230"/>
        <end position="1373"/>
    </location>
</feature>
<dbReference type="InterPro" id="IPR027417">
    <property type="entry name" value="P-loop_NTPase"/>
</dbReference>
<accession>A0A8C3KX45</accession>
<evidence type="ECO:0000259" key="14">
    <source>
        <dbReference type="PROSITE" id="PS51194"/>
    </source>
</evidence>
<evidence type="ECO:0000313" key="15">
    <source>
        <dbReference type="Ensembl" id="ENSCPIP00010001712.1"/>
    </source>
</evidence>
<dbReference type="InterPro" id="IPR023780">
    <property type="entry name" value="Chromo_domain"/>
</dbReference>
<dbReference type="PROSITE" id="PS51194">
    <property type="entry name" value="HELICASE_CTER"/>
    <property type="match status" value="1"/>
</dbReference>
<evidence type="ECO:0000256" key="9">
    <source>
        <dbReference type="ARBA" id="ARBA00023242"/>
    </source>
</evidence>
<keyword evidence="7" id="KW-0238">DNA-binding</keyword>
<feature type="region of interest" description="Disordered" evidence="11">
    <location>
        <begin position="1056"/>
        <end position="1077"/>
    </location>
</feature>
<keyword evidence="16" id="KW-1185">Reference proteome</keyword>
<dbReference type="FunFam" id="3.40.50.10810:FF:000007">
    <property type="entry name" value="Chromodomain-helicase-DNA-binding protein 2 isoform 1"/>
    <property type="match status" value="1"/>
</dbReference>
<feature type="domain" description="Helicase C-terminal" evidence="14">
    <location>
        <begin position="550"/>
        <end position="701"/>
    </location>
</feature>
<keyword evidence="9" id="KW-0539">Nucleus</keyword>
<dbReference type="SMART" id="SM00490">
    <property type="entry name" value="HELICc"/>
    <property type="match status" value="1"/>
</dbReference>
<dbReference type="Pfam" id="PF23588">
    <property type="entry name" value="HTH_CHD1_Hrp3"/>
    <property type="match status" value="1"/>
</dbReference>
<dbReference type="Pfam" id="PF13907">
    <property type="entry name" value="CHD1-like_C"/>
    <property type="match status" value="1"/>
</dbReference>
<dbReference type="FunFam" id="3.40.50.300:FF:000130">
    <property type="entry name" value="Chromodomain-helicase-DNA-binding protein 2 isoform 1"/>
    <property type="match status" value="1"/>
</dbReference>
<evidence type="ECO:0000256" key="4">
    <source>
        <dbReference type="ARBA" id="ARBA00022801"/>
    </source>
</evidence>
<keyword evidence="6" id="KW-0805">Transcription regulation</keyword>
<dbReference type="InterPro" id="IPR001650">
    <property type="entry name" value="Helicase_C-like"/>
</dbReference>
<dbReference type="PROSITE" id="PS50013">
    <property type="entry name" value="CHROMO_2"/>
    <property type="match status" value="2"/>
</dbReference>
<dbReference type="Gene3D" id="2.40.50.40">
    <property type="match status" value="2"/>
</dbReference>
<dbReference type="Pfam" id="PF00271">
    <property type="entry name" value="Helicase_C"/>
    <property type="match status" value="1"/>
</dbReference>
<evidence type="ECO:0000256" key="6">
    <source>
        <dbReference type="ARBA" id="ARBA00023015"/>
    </source>
</evidence>
<dbReference type="FunFam" id="2.40.50.40:FF:000014">
    <property type="entry name" value="Chromodomain-helicase-DNA-binding protein 2 isoform 1"/>
    <property type="match status" value="1"/>
</dbReference>
<dbReference type="SUPFAM" id="SSF54160">
    <property type="entry name" value="Chromo domain-like"/>
    <property type="match status" value="2"/>
</dbReference>
<evidence type="ECO:0000259" key="12">
    <source>
        <dbReference type="PROSITE" id="PS50013"/>
    </source>
</evidence>
<dbReference type="GO" id="GO:0042393">
    <property type="term" value="F:histone binding"/>
    <property type="evidence" value="ECO:0007669"/>
    <property type="project" value="TreeGrafter"/>
</dbReference>
<keyword evidence="8" id="KW-0804">Transcription</keyword>
<comment type="catalytic activity">
    <reaction evidence="10">
        <text>ATP + H2O = ADP + phosphate + H(+)</text>
        <dbReference type="Rhea" id="RHEA:13065"/>
        <dbReference type="ChEBI" id="CHEBI:15377"/>
        <dbReference type="ChEBI" id="CHEBI:15378"/>
        <dbReference type="ChEBI" id="CHEBI:30616"/>
        <dbReference type="ChEBI" id="CHEBI:43474"/>
        <dbReference type="ChEBI" id="CHEBI:456216"/>
    </reaction>
</comment>
<feature type="compositionally biased region" description="Basic and acidic residues" evidence="11">
    <location>
        <begin position="765"/>
        <end position="790"/>
    </location>
</feature>
<keyword evidence="5" id="KW-0067">ATP-binding</keyword>
<dbReference type="InterPro" id="IPR023779">
    <property type="entry name" value="Chromodomain_CS"/>
</dbReference>
<reference evidence="15" key="1">
    <citation type="submission" date="2025-08" db="UniProtKB">
        <authorList>
            <consortium name="Ensembl"/>
        </authorList>
    </citation>
    <scope>IDENTIFICATION</scope>
</reference>
<proteinExistence type="predicted"/>
<organism evidence="15 16">
    <name type="scientific">Chrysolophus pictus</name>
    <name type="common">Golden pheasant</name>
    <name type="synonym">Phasianus pictus</name>
    <dbReference type="NCBI Taxonomy" id="9089"/>
    <lineage>
        <taxon>Eukaryota</taxon>
        <taxon>Metazoa</taxon>
        <taxon>Chordata</taxon>
        <taxon>Craniata</taxon>
        <taxon>Vertebrata</taxon>
        <taxon>Euteleostomi</taxon>
        <taxon>Archelosauria</taxon>
        <taxon>Archosauria</taxon>
        <taxon>Dinosauria</taxon>
        <taxon>Saurischia</taxon>
        <taxon>Theropoda</taxon>
        <taxon>Coelurosauria</taxon>
        <taxon>Aves</taxon>
        <taxon>Neognathae</taxon>
        <taxon>Galloanserae</taxon>
        <taxon>Galliformes</taxon>
        <taxon>Phasianidae</taxon>
        <taxon>Phasianinae</taxon>
        <taxon>Chrysolophus</taxon>
    </lineage>
</organism>
<dbReference type="InterPro" id="IPR038718">
    <property type="entry name" value="SNF2-like_sf"/>
</dbReference>
<dbReference type="SUPFAM" id="SSF52540">
    <property type="entry name" value="P-loop containing nucleoside triphosphate hydrolases"/>
    <property type="match status" value="2"/>
</dbReference>
<dbReference type="GO" id="GO:0000785">
    <property type="term" value="C:chromatin"/>
    <property type="evidence" value="ECO:0007669"/>
    <property type="project" value="TreeGrafter"/>
</dbReference>
<reference evidence="15" key="2">
    <citation type="submission" date="2025-09" db="UniProtKB">
        <authorList>
            <consortium name="Ensembl"/>
        </authorList>
    </citation>
    <scope>IDENTIFICATION</scope>
</reference>
<feature type="region of interest" description="Disordered" evidence="11">
    <location>
        <begin position="1"/>
        <end position="32"/>
    </location>
</feature>
<feature type="compositionally biased region" description="Basic and acidic residues" evidence="11">
    <location>
        <begin position="1305"/>
        <end position="1317"/>
    </location>
</feature>
<dbReference type="FunFam" id="1.10.10.60:FF:000106">
    <property type="entry name" value="Chromodomain-helicase-DNA-binding protein 2 isoform 1"/>
    <property type="match status" value="1"/>
</dbReference>
<dbReference type="InterPro" id="IPR000953">
    <property type="entry name" value="Chromo/chromo_shadow_dom"/>
</dbReference>
<evidence type="ECO:0000256" key="11">
    <source>
        <dbReference type="SAM" id="MobiDB-lite"/>
    </source>
</evidence>